<organism evidence="1 2">
    <name type="scientific">Stieleria bergensis</name>
    <dbReference type="NCBI Taxonomy" id="2528025"/>
    <lineage>
        <taxon>Bacteria</taxon>
        <taxon>Pseudomonadati</taxon>
        <taxon>Planctomycetota</taxon>
        <taxon>Planctomycetia</taxon>
        <taxon>Pirellulales</taxon>
        <taxon>Pirellulaceae</taxon>
        <taxon>Stieleria</taxon>
    </lineage>
</organism>
<dbReference type="EMBL" id="CP036272">
    <property type="protein sequence ID" value="QDT59496.1"/>
    <property type="molecule type" value="Genomic_DNA"/>
</dbReference>
<evidence type="ECO:0000313" key="2">
    <source>
        <dbReference type="Proteomes" id="UP000315003"/>
    </source>
</evidence>
<keyword evidence="2" id="KW-1185">Reference proteome</keyword>
<accession>A0A517STQ1</accession>
<protein>
    <submittedName>
        <fullName evidence="1">Uncharacterized protein</fullName>
    </submittedName>
</protein>
<sequence>MNHLDAIRERQKLVRVRVREVATGRVPSFFLYGPGGHAKSHMITDELNANLGDQWIHHNSHMTAAGLRDALRDAPNRIHFLEDMEPLLRDRDAAGILRSACGSVKGGGRTITSTTARQQIRFDFTGGIIIASNESLSKHGILGAVASRMKPMHWMLSQDEIKAVINDAVEKGIECGGQRLDPKEAAHVRDFVFSLMDEGYEIDLRSFFDHAVPSYLHWKHENGVCELQQKLERLNLPQQSDDKIVHWQDVVRSKLAGEATVESRDQRLARERAIACDCHKAAESIADRLRLWEEKTGYKKQAFYNRIKEAKASGLF</sequence>
<gene>
    <name evidence="1" type="ORF">SV7mr_20030</name>
</gene>
<proteinExistence type="predicted"/>
<dbReference type="AlphaFoldDB" id="A0A517STQ1"/>
<reference evidence="1 2" key="1">
    <citation type="submission" date="2019-02" db="EMBL/GenBank/DDBJ databases">
        <title>Deep-cultivation of Planctomycetes and their phenomic and genomic characterization uncovers novel biology.</title>
        <authorList>
            <person name="Wiegand S."/>
            <person name="Jogler M."/>
            <person name="Boedeker C."/>
            <person name="Pinto D."/>
            <person name="Vollmers J."/>
            <person name="Rivas-Marin E."/>
            <person name="Kohn T."/>
            <person name="Peeters S.H."/>
            <person name="Heuer A."/>
            <person name="Rast P."/>
            <person name="Oberbeckmann S."/>
            <person name="Bunk B."/>
            <person name="Jeske O."/>
            <person name="Meyerdierks A."/>
            <person name="Storesund J.E."/>
            <person name="Kallscheuer N."/>
            <person name="Luecker S."/>
            <person name="Lage O.M."/>
            <person name="Pohl T."/>
            <person name="Merkel B.J."/>
            <person name="Hornburger P."/>
            <person name="Mueller R.-W."/>
            <person name="Bruemmer F."/>
            <person name="Labrenz M."/>
            <person name="Spormann A.M."/>
            <person name="Op den Camp H."/>
            <person name="Overmann J."/>
            <person name="Amann R."/>
            <person name="Jetten M.S.M."/>
            <person name="Mascher T."/>
            <person name="Medema M.H."/>
            <person name="Devos D.P."/>
            <person name="Kaster A.-K."/>
            <person name="Ovreas L."/>
            <person name="Rohde M."/>
            <person name="Galperin M.Y."/>
            <person name="Jogler C."/>
        </authorList>
    </citation>
    <scope>NUCLEOTIDE SEQUENCE [LARGE SCALE GENOMIC DNA]</scope>
    <source>
        <strain evidence="1 2">SV_7m_r</strain>
    </source>
</reference>
<dbReference type="Proteomes" id="UP000315003">
    <property type="component" value="Chromosome"/>
</dbReference>
<name>A0A517STQ1_9BACT</name>
<evidence type="ECO:0000313" key="1">
    <source>
        <dbReference type="EMBL" id="QDT59496.1"/>
    </source>
</evidence>